<evidence type="ECO:0000313" key="2">
    <source>
        <dbReference type="Proteomes" id="UP000271087"/>
    </source>
</evidence>
<protein>
    <submittedName>
        <fullName evidence="3">ANK_REP_REGION domain-containing protein</fullName>
    </submittedName>
</protein>
<reference evidence="3" key="1">
    <citation type="submission" date="2016-06" db="UniProtKB">
        <authorList>
            <consortium name="WormBaseParasite"/>
        </authorList>
    </citation>
    <scope>IDENTIFICATION</scope>
</reference>
<gene>
    <name evidence="1" type="ORF">NOO_LOCUS9332</name>
</gene>
<dbReference type="EMBL" id="UYRW01004464">
    <property type="protein sequence ID" value="VDM92708.1"/>
    <property type="molecule type" value="Genomic_DNA"/>
</dbReference>
<dbReference type="Gene3D" id="1.25.40.20">
    <property type="entry name" value="Ankyrin repeat-containing domain"/>
    <property type="match status" value="1"/>
</dbReference>
<organism evidence="3">
    <name type="scientific">Onchocerca ochengi</name>
    <name type="common">Filarial nematode worm</name>
    <dbReference type="NCBI Taxonomy" id="42157"/>
    <lineage>
        <taxon>Eukaryota</taxon>
        <taxon>Metazoa</taxon>
        <taxon>Ecdysozoa</taxon>
        <taxon>Nematoda</taxon>
        <taxon>Chromadorea</taxon>
        <taxon>Rhabditida</taxon>
        <taxon>Spirurina</taxon>
        <taxon>Spiruromorpha</taxon>
        <taxon>Filarioidea</taxon>
        <taxon>Onchocercidae</taxon>
        <taxon>Onchocerca</taxon>
    </lineage>
</organism>
<sequence>MAADETKFKDLEYRILNLDFDARKFTELENLQIIGRLQEVGRIVSKHLDNESLMKYITRFQKQQNRLKSAMEAIEKNQSKKLRNLVDNDLIEARDARHGRAAIHYAATQKNAIYDTLIDCGANGLLADKIGITAVQYREDPNAVVPSPLLSSTGDDNLTFKHYSLDENIYDPDGDIKQLEKVFLDGRRYLLADKNSNDNATQQFLDGLPKYQVKKIDLIHKAAEEGDIDQLMMLIDTEKLSIARDRF</sequence>
<proteinExistence type="predicted"/>
<reference evidence="1 2" key="2">
    <citation type="submission" date="2018-08" db="EMBL/GenBank/DDBJ databases">
        <authorList>
            <person name="Laetsch R D."/>
            <person name="Stevens L."/>
            <person name="Kumar S."/>
            <person name="Blaxter L. M."/>
        </authorList>
    </citation>
    <scope>NUCLEOTIDE SEQUENCE [LARGE SCALE GENOMIC DNA]</scope>
</reference>
<dbReference type="PANTHER" id="PTHR24172">
    <property type="entry name" value="ANK_REP_REGION DOMAIN-CONTAINING PROTEIN"/>
    <property type="match status" value="1"/>
</dbReference>
<keyword evidence="2" id="KW-1185">Reference proteome</keyword>
<dbReference type="WBParaSite" id="nOo.2.0.1.t09332-RA">
    <property type="protein sequence ID" value="nOo.2.0.1.t09332-RA"/>
    <property type="gene ID" value="nOo.2.0.1.g09332"/>
</dbReference>
<evidence type="ECO:0000313" key="3">
    <source>
        <dbReference type="WBParaSite" id="nOo.2.0.1.t09332-RA"/>
    </source>
</evidence>
<name>A0A182EMI6_ONCOC</name>
<accession>A0A182EMI6</accession>
<dbReference type="OrthoDB" id="5819922at2759"/>
<dbReference type="PANTHER" id="PTHR24172:SF4">
    <property type="entry name" value="ANK_REP_REGION DOMAIN-CONTAINING PROTEIN"/>
    <property type="match status" value="1"/>
</dbReference>
<dbReference type="InterPro" id="IPR036770">
    <property type="entry name" value="Ankyrin_rpt-contain_sf"/>
</dbReference>
<dbReference type="Proteomes" id="UP000271087">
    <property type="component" value="Unassembled WGS sequence"/>
</dbReference>
<evidence type="ECO:0000313" key="1">
    <source>
        <dbReference type="EMBL" id="VDM92708.1"/>
    </source>
</evidence>
<dbReference type="SUPFAM" id="SSF48403">
    <property type="entry name" value="Ankyrin repeat"/>
    <property type="match status" value="1"/>
</dbReference>
<dbReference type="AlphaFoldDB" id="A0A182EMI6"/>
<dbReference type="STRING" id="42157.A0A182EMI6"/>